<evidence type="ECO:0000313" key="2">
    <source>
        <dbReference type="Proteomes" id="UP000186230"/>
    </source>
</evidence>
<dbReference type="Pfam" id="PF13239">
    <property type="entry name" value="2TM"/>
    <property type="match status" value="1"/>
</dbReference>
<protein>
    <submittedName>
        <fullName evidence="1">Uncharacterized protein</fullName>
    </submittedName>
</protein>
<name>A0A1L7I7R2_9FLAO</name>
<sequence>MEKTNQKYLEAQKRVKELREFYNHLFTFIVINILLAGINYYTNEWAYPWFLWATFGWGIGLAFDAMKTFRLNPVFNKEWEERKIREYMEKDNQKRWE</sequence>
<dbReference type="STRING" id="1229726.GRFL_2896"/>
<dbReference type="OrthoDB" id="8965954at2"/>
<organism evidence="1 2">
    <name type="scientific">Christiangramia flava JLT2011</name>
    <dbReference type="NCBI Taxonomy" id="1229726"/>
    <lineage>
        <taxon>Bacteria</taxon>
        <taxon>Pseudomonadati</taxon>
        <taxon>Bacteroidota</taxon>
        <taxon>Flavobacteriia</taxon>
        <taxon>Flavobacteriales</taxon>
        <taxon>Flavobacteriaceae</taxon>
        <taxon>Christiangramia</taxon>
    </lineage>
</organism>
<accession>A0A1L7I7R2</accession>
<dbReference type="KEGG" id="gfl:GRFL_2896"/>
<dbReference type="AlphaFoldDB" id="A0A1L7I7R2"/>
<dbReference type="InterPro" id="IPR025698">
    <property type="entry name" value="2TM_dom"/>
</dbReference>
<gene>
    <name evidence="1" type="ORF">GRFL_2896</name>
</gene>
<dbReference type="EMBL" id="CP016359">
    <property type="protein sequence ID" value="APU69620.1"/>
    <property type="molecule type" value="Genomic_DNA"/>
</dbReference>
<reference evidence="1 2" key="1">
    <citation type="submission" date="2016-07" db="EMBL/GenBank/DDBJ databases">
        <title>Multi-omics approach to identify versatile polysaccharide utilization systems of a marine flavobacterium Gramella flava.</title>
        <authorList>
            <person name="Tang K."/>
        </authorList>
    </citation>
    <scope>NUCLEOTIDE SEQUENCE [LARGE SCALE GENOMIC DNA]</scope>
    <source>
        <strain evidence="1 2">JLT2011</strain>
    </source>
</reference>
<dbReference type="RefSeq" id="WP_083645260.1">
    <property type="nucleotide sequence ID" value="NZ_AMRU01000005.1"/>
</dbReference>
<keyword evidence="2" id="KW-1185">Reference proteome</keyword>
<evidence type="ECO:0000313" key="1">
    <source>
        <dbReference type="EMBL" id="APU69620.1"/>
    </source>
</evidence>
<proteinExistence type="predicted"/>
<dbReference type="Proteomes" id="UP000186230">
    <property type="component" value="Chromosome"/>
</dbReference>